<evidence type="ECO:0000256" key="1">
    <source>
        <dbReference type="SAM" id="MobiDB-lite"/>
    </source>
</evidence>
<proteinExistence type="predicted"/>
<feature type="region of interest" description="Disordered" evidence="1">
    <location>
        <begin position="1"/>
        <end position="357"/>
    </location>
</feature>
<feature type="compositionally biased region" description="Low complexity" evidence="1">
    <location>
        <begin position="273"/>
        <end position="286"/>
    </location>
</feature>
<feature type="compositionally biased region" description="Polar residues" evidence="1">
    <location>
        <begin position="520"/>
        <end position="530"/>
    </location>
</feature>
<accession>A0A136PYJ2</accession>
<keyword evidence="3" id="KW-1185">Reference proteome</keyword>
<dbReference type="Proteomes" id="UP000070620">
    <property type="component" value="Unassembled WGS sequence"/>
</dbReference>
<feature type="compositionally biased region" description="Basic and acidic residues" evidence="1">
    <location>
        <begin position="103"/>
        <end position="115"/>
    </location>
</feature>
<sequence length="675" mass="70311">GPEAERSYPAGPEAERSYPAGPEAERSYPVADGDRPGADGRPGRAYEHRGAGPYEPADTEAHRPYEQPAEPHRAYEPAATEAHRPYEPVPAEPPRPYQPARSEPPRPYDPPRSESEPWSGYPSLASRLRSVETPPERPSWAAGGSPEAPAGPPPTAATDRGPAVDRPVRPFRLRPVPDDPEPLPSRDEDHAPHGEDRPLRDEPARRTAGAGPDLRPVGAEPGPRPVPGEPRPPAGDATGPATTEKPERAPNSAGPVAAPATSGIGRLDRTLSAPAPASAPPYAARRSAPEPAPAAPPAAEDRTTAILPQRVPAEPDVPVVPEPPVVEPTESPELARIATHLRRDDEPAPPRDRPEGFDVNAILDAVRGVAGVRDASLRRTPAGAHSLRLDLSDGADAAEVSRHVARLLQERMGLAAAPQNVPGMPGMPTGPPPPAVRRRTAEPRSPEGRAAARTPDARRPVGRAEAGVAQGGEPVGLDQPRRRRQTTARGRAGVEESASVSPALGGPATGSPATVGASYSGGQMTTTETAPSRPLDTGGVPGPRVVIDHVQVSTFGLDATVEVRLLAAGESAAGHATGPAVDGYVLRLCAVAAAAAVDELLRGDDRTADRGRCFVEHAAVVPFGNCEVATVVVLLVCDGWVEQLAGSALVSGDPRQAVVRATLAAVNRRLEALLA</sequence>
<reference evidence="2 3" key="1">
    <citation type="submission" date="2016-01" db="EMBL/GenBank/DDBJ databases">
        <title>Whole genome sequence and analysis of Micromonospora rosaria DSM 803, which can produce antibacterial substance rosamicin.</title>
        <authorList>
            <person name="Yang H."/>
            <person name="He X."/>
            <person name="Zhu D."/>
        </authorList>
    </citation>
    <scope>NUCLEOTIDE SEQUENCE [LARGE SCALE GENOMIC DNA]</scope>
    <source>
        <strain evidence="2 3">DSM 803</strain>
    </source>
</reference>
<feature type="region of interest" description="Disordered" evidence="1">
    <location>
        <begin position="417"/>
        <end position="539"/>
    </location>
</feature>
<feature type="compositionally biased region" description="Low complexity" evidence="1">
    <location>
        <begin position="138"/>
        <end position="148"/>
    </location>
</feature>
<feature type="compositionally biased region" description="Basic and acidic residues" evidence="1">
    <location>
        <begin position="32"/>
        <end position="50"/>
    </location>
</feature>
<dbReference type="AlphaFoldDB" id="A0A136PYJ2"/>
<feature type="compositionally biased region" description="Pro residues" evidence="1">
    <location>
        <begin position="87"/>
        <end position="97"/>
    </location>
</feature>
<organism evidence="2 3">
    <name type="scientific">Micromonospora rosaria</name>
    <dbReference type="NCBI Taxonomy" id="47874"/>
    <lineage>
        <taxon>Bacteria</taxon>
        <taxon>Bacillati</taxon>
        <taxon>Actinomycetota</taxon>
        <taxon>Actinomycetes</taxon>
        <taxon>Micromonosporales</taxon>
        <taxon>Micromonosporaceae</taxon>
        <taxon>Micromonospora</taxon>
    </lineage>
</organism>
<evidence type="ECO:0000313" key="3">
    <source>
        <dbReference type="Proteomes" id="UP000070620"/>
    </source>
</evidence>
<feature type="non-terminal residue" evidence="2">
    <location>
        <position position="1"/>
    </location>
</feature>
<comment type="caution">
    <text evidence="2">The sequence shown here is derived from an EMBL/GenBank/DDBJ whole genome shotgun (WGS) entry which is preliminary data.</text>
</comment>
<feature type="compositionally biased region" description="Pro residues" evidence="1">
    <location>
        <begin position="222"/>
        <end position="233"/>
    </location>
</feature>
<dbReference type="RefSeq" id="WP_067359566.1">
    <property type="nucleotide sequence ID" value="NZ_LRQV01000004.1"/>
</dbReference>
<name>A0A136PYJ2_9ACTN</name>
<protein>
    <submittedName>
        <fullName evidence="2">Uncharacterized protein</fullName>
    </submittedName>
</protein>
<gene>
    <name evidence="2" type="ORF">AWW66_01925</name>
</gene>
<evidence type="ECO:0000313" key="2">
    <source>
        <dbReference type="EMBL" id="KXK63541.1"/>
    </source>
</evidence>
<feature type="compositionally biased region" description="Basic and acidic residues" evidence="1">
    <location>
        <begin position="341"/>
        <end position="356"/>
    </location>
</feature>
<feature type="compositionally biased region" description="Basic and acidic residues" evidence="1">
    <location>
        <begin position="184"/>
        <end position="205"/>
    </location>
</feature>
<dbReference type="EMBL" id="LRQV01000004">
    <property type="protein sequence ID" value="KXK63541.1"/>
    <property type="molecule type" value="Genomic_DNA"/>
</dbReference>
<feature type="compositionally biased region" description="Basic and acidic residues" evidence="1">
    <location>
        <begin position="59"/>
        <end position="86"/>
    </location>
</feature>